<evidence type="ECO:0000259" key="1">
    <source>
        <dbReference type="PROSITE" id="PS51746"/>
    </source>
</evidence>
<dbReference type="InterPro" id="IPR001932">
    <property type="entry name" value="PPM-type_phosphatase-like_dom"/>
</dbReference>
<dbReference type="EMBL" id="JAQNDL010000003">
    <property type="protein sequence ID" value="MDC0720626.1"/>
    <property type="molecule type" value="Genomic_DNA"/>
</dbReference>
<dbReference type="PROSITE" id="PS51746">
    <property type="entry name" value="PPM_2"/>
    <property type="match status" value="1"/>
</dbReference>
<evidence type="ECO:0000313" key="2">
    <source>
        <dbReference type="EMBL" id="MDC0720626.1"/>
    </source>
</evidence>
<dbReference type="SMART" id="SM00331">
    <property type="entry name" value="PP2C_SIG"/>
    <property type="match status" value="1"/>
</dbReference>
<organism evidence="2 3">
    <name type="scientific">Nannocystis bainbridge</name>
    <dbReference type="NCBI Taxonomy" id="2995303"/>
    <lineage>
        <taxon>Bacteria</taxon>
        <taxon>Pseudomonadati</taxon>
        <taxon>Myxococcota</taxon>
        <taxon>Polyangia</taxon>
        <taxon>Nannocystales</taxon>
        <taxon>Nannocystaceae</taxon>
        <taxon>Nannocystis</taxon>
    </lineage>
</organism>
<feature type="domain" description="PPM-type phosphatase" evidence="1">
    <location>
        <begin position="3"/>
        <end position="205"/>
    </location>
</feature>
<name>A0ABT5E425_9BACT</name>
<dbReference type="InterPro" id="IPR036457">
    <property type="entry name" value="PPM-type-like_dom_sf"/>
</dbReference>
<evidence type="ECO:0000313" key="3">
    <source>
        <dbReference type="Proteomes" id="UP001221686"/>
    </source>
</evidence>
<gene>
    <name evidence="2" type="ORF">POL25_27225</name>
</gene>
<comment type="caution">
    <text evidence="2">The sequence shown here is derived from an EMBL/GenBank/DDBJ whole genome shotgun (WGS) entry which is preliminary data.</text>
</comment>
<accession>A0ABT5E425</accession>
<keyword evidence="3" id="KW-1185">Reference proteome</keyword>
<dbReference type="SMART" id="SM00332">
    <property type="entry name" value="PP2Cc"/>
    <property type="match status" value="1"/>
</dbReference>
<dbReference type="RefSeq" id="WP_272089135.1">
    <property type="nucleotide sequence ID" value="NZ_JAQNDL010000003.1"/>
</dbReference>
<protein>
    <submittedName>
        <fullName evidence="2">SpoIIE family protein phosphatase</fullName>
    </submittedName>
</protein>
<dbReference type="SUPFAM" id="SSF81606">
    <property type="entry name" value="PP2C-like"/>
    <property type="match status" value="1"/>
</dbReference>
<dbReference type="Proteomes" id="UP001221686">
    <property type="component" value="Unassembled WGS sequence"/>
</dbReference>
<dbReference type="Gene3D" id="3.60.40.10">
    <property type="entry name" value="PPM-type phosphatase domain"/>
    <property type="match status" value="1"/>
</dbReference>
<sequence length="208" mass="20851">MVSDSLVHPRRPLALACALEGAQDRAGVFPLASGATLVVADGAGGSGGGAAAAEAVIAAVAASLRLPDGTGWAELLLRVDRELPLGEATAVVLRVDGERIFGASVGDSGALLFDAAGRCVDLTAGQPRKPLLGSRCASPVAFSGSLGDATLLLATDGLLKYARLEAIAEVVTGQDLAAIPARLLDLVRLRSGALPDDVAIVVARRVAG</sequence>
<reference evidence="2 3" key="1">
    <citation type="submission" date="2022-11" db="EMBL/GenBank/DDBJ databases">
        <title>Minimal conservation of predation-associated metabolite biosynthetic gene clusters underscores biosynthetic potential of Myxococcota including descriptions for ten novel species: Archangium lansinium sp. nov., Myxococcus landrumus sp. nov., Nannocystis bai.</title>
        <authorList>
            <person name="Ahearne A."/>
            <person name="Stevens C."/>
            <person name="Dowd S."/>
        </authorList>
    </citation>
    <scope>NUCLEOTIDE SEQUENCE [LARGE SCALE GENOMIC DNA]</scope>
    <source>
        <strain evidence="2 3">BB15-2</strain>
    </source>
</reference>
<proteinExistence type="predicted"/>